<evidence type="ECO:0000313" key="1">
    <source>
        <dbReference type="EMBL" id="KAJ7408395.1"/>
    </source>
</evidence>
<organism evidence="1 2">
    <name type="scientific">Willisornis vidua</name>
    <name type="common">Xingu scale-backed antbird</name>
    <dbReference type="NCBI Taxonomy" id="1566151"/>
    <lineage>
        <taxon>Eukaryota</taxon>
        <taxon>Metazoa</taxon>
        <taxon>Chordata</taxon>
        <taxon>Craniata</taxon>
        <taxon>Vertebrata</taxon>
        <taxon>Euteleostomi</taxon>
        <taxon>Archelosauria</taxon>
        <taxon>Archosauria</taxon>
        <taxon>Dinosauria</taxon>
        <taxon>Saurischia</taxon>
        <taxon>Theropoda</taxon>
        <taxon>Coelurosauria</taxon>
        <taxon>Aves</taxon>
        <taxon>Neognathae</taxon>
        <taxon>Neoaves</taxon>
        <taxon>Telluraves</taxon>
        <taxon>Australaves</taxon>
        <taxon>Passeriformes</taxon>
        <taxon>Thamnophilidae</taxon>
        <taxon>Willisornis</taxon>
    </lineage>
</organism>
<gene>
    <name evidence="1" type="ORF">WISP_121215</name>
</gene>
<evidence type="ECO:0000313" key="2">
    <source>
        <dbReference type="Proteomes" id="UP001145742"/>
    </source>
</evidence>
<dbReference type="EMBL" id="WHWB01034545">
    <property type="protein sequence ID" value="KAJ7408395.1"/>
    <property type="molecule type" value="Genomic_DNA"/>
</dbReference>
<name>A0ABQ9CXH9_9PASS</name>
<protein>
    <submittedName>
        <fullName evidence="1">Uncharacterized protein</fullName>
    </submittedName>
</protein>
<sequence>MSGKWSNGKGPGVLVDSQQNMSRQCAQVAKEANGLLACIRNSVASGTRKVIVPLYSALVRMQLGSCIQFWAPHHKKRIEMLKQVQGKTMKLVKGLESNSHVEWPRELGLFSLEERRIGGGLLTLYNYLKGSCSQMEVSLCFQATSDRTR</sequence>
<dbReference type="PANTHER" id="PTHR33332">
    <property type="entry name" value="REVERSE TRANSCRIPTASE DOMAIN-CONTAINING PROTEIN"/>
    <property type="match status" value="1"/>
</dbReference>
<comment type="caution">
    <text evidence="1">The sequence shown here is derived from an EMBL/GenBank/DDBJ whole genome shotgun (WGS) entry which is preliminary data.</text>
</comment>
<accession>A0ABQ9CXH9</accession>
<proteinExistence type="predicted"/>
<keyword evidence="2" id="KW-1185">Reference proteome</keyword>
<reference evidence="1" key="1">
    <citation type="submission" date="2019-10" db="EMBL/GenBank/DDBJ databases">
        <authorList>
            <person name="Soares A.E.R."/>
            <person name="Aleixo A."/>
            <person name="Schneider P."/>
            <person name="Miyaki C.Y."/>
            <person name="Schneider M.P."/>
            <person name="Mello C."/>
            <person name="Vasconcelos A.T.R."/>
        </authorList>
    </citation>
    <scope>NUCLEOTIDE SEQUENCE</scope>
    <source>
        <tissue evidence="1">Muscle</tissue>
    </source>
</reference>
<dbReference type="Proteomes" id="UP001145742">
    <property type="component" value="Unassembled WGS sequence"/>
</dbReference>